<accession>A0ABV8BLB8</accession>
<dbReference type="SUPFAM" id="SSF56176">
    <property type="entry name" value="FAD-binding/transporter-associated domain-like"/>
    <property type="match status" value="1"/>
</dbReference>
<dbReference type="PANTHER" id="PTHR11748:SF111">
    <property type="entry name" value="D-LACTATE DEHYDROGENASE, MITOCHONDRIAL-RELATED"/>
    <property type="match status" value="1"/>
</dbReference>
<sequence>MSDTPGTDTISIAADIVGVDRVSPDGPGANTGLFRQRKVFGTVRPRTADEVRRLVAAYAARSVSLHAYSTGRNWGLGSREPADDDVVVLDLGSLDEIREIDVDAGWAVVEPGVTQGQLAARLDGTARMLNVTVSSAHSSVIGNALDRGVGLRHQRVEDLMGLEVVLPDGEVVRVGWWPDAHRQTPVYPHGLGPSLVQLFVQGNFGIVTGAVVRLLPRPEALRVVRLNFQSAELGEATAQLRRWQAQGLVSGVLKFYNPAAARGYGSTPGEWLAHVCVDGTPAAVAALSGIIVDEAVRSGVFTDVSNTDAADPASPHHEVTALVERSYLGDPDVTDTVFEAKMGMPADQLDERIGFLFFLPLLPFTPEAVVKADELLERVREETGIACGATGNVLGPDVVDLVVTLKFDRSDADVAHRALDLVYESFTEAGFLPYRLDVDHREWFDRCGGQPSERAFTRRLKDSIDPAGTIAPGRYF</sequence>
<dbReference type="InterPro" id="IPR016169">
    <property type="entry name" value="FAD-bd_PCMH_sub2"/>
</dbReference>
<reference evidence="7" key="1">
    <citation type="journal article" date="2019" name="Int. J. Syst. Evol. Microbiol.">
        <title>The Global Catalogue of Microorganisms (GCM) 10K type strain sequencing project: providing services to taxonomists for standard genome sequencing and annotation.</title>
        <authorList>
            <consortium name="The Broad Institute Genomics Platform"/>
            <consortium name="The Broad Institute Genome Sequencing Center for Infectious Disease"/>
            <person name="Wu L."/>
            <person name="Ma J."/>
        </authorList>
    </citation>
    <scope>NUCLEOTIDE SEQUENCE [LARGE SCALE GENOMIC DNA]</scope>
    <source>
        <strain evidence="7">CGMCC 4.7405</strain>
    </source>
</reference>
<proteinExistence type="inferred from homology"/>
<gene>
    <name evidence="6" type="ORF">ACFOWZ_06520</name>
</gene>
<dbReference type="SUPFAM" id="SSF55103">
    <property type="entry name" value="FAD-linked oxidases, C-terminal domain"/>
    <property type="match status" value="1"/>
</dbReference>
<dbReference type="InterPro" id="IPR016167">
    <property type="entry name" value="FAD-bd_PCMH_sub1"/>
</dbReference>
<dbReference type="InterPro" id="IPR006094">
    <property type="entry name" value="Oxid_FAD_bind_N"/>
</dbReference>
<evidence type="ECO:0000259" key="5">
    <source>
        <dbReference type="PROSITE" id="PS51387"/>
    </source>
</evidence>
<dbReference type="Proteomes" id="UP001595690">
    <property type="component" value="Unassembled WGS sequence"/>
</dbReference>
<evidence type="ECO:0000256" key="1">
    <source>
        <dbReference type="ARBA" id="ARBA00008000"/>
    </source>
</evidence>
<dbReference type="Pfam" id="PF01565">
    <property type="entry name" value="FAD_binding_4"/>
    <property type="match status" value="1"/>
</dbReference>
<dbReference type="InterPro" id="IPR016164">
    <property type="entry name" value="FAD-linked_Oxase-like_C"/>
</dbReference>
<evidence type="ECO:0000256" key="2">
    <source>
        <dbReference type="ARBA" id="ARBA00022630"/>
    </source>
</evidence>
<dbReference type="InterPro" id="IPR036318">
    <property type="entry name" value="FAD-bd_PCMH-like_sf"/>
</dbReference>
<keyword evidence="2" id="KW-0285">Flavoprotein</keyword>
<comment type="caution">
    <text evidence="6">The sequence shown here is derived from an EMBL/GenBank/DDBJ whole genome shotgun (WGS) entry which is preliminary data.</text>
</comment>
<dbReference type="Gene3D" id="3.40.462.10">
    <property type="entry name" value="FAD-linked oxidases, C-terminal domain"/>
    <property type="match status" value="1"/>
</dbReference>
<keyword evidence="4" id="KW-0560">Oxidoreductase</keyword>
<protein>
    <submittedName>
        <fullName evidence="6">FAD-binding oxidoreductase</fullName>
    </submittedName>
</protein>
<comment type="similarity">
    <text evidence="1">Belongs to the FAD-binding oxidoreductase/transferase type 4 family.</text>
</comment>
<evidence type="ECO:0000313" key="7">
    <source>
        <dbReference type="Proteomes" id="UP001595690"/>
    </source>
</evidence>
<evidence type="ECO:0000313" key="6">
    <source>
        <dbReference type="EMBL" id="MFC3891123.1"/>
    </source>
</evidence>
<organism evidence="6 7">
    <name type="scientific">Lentzea rhizosphaerae</name>
    <dbReference type="NCBI Taxonomy" id="2041025"/>
    <lineage>
        <taxon>Bacteria</taxon>
        <taxon>Bacillati</taxon>
        <taxon>Actinomycetota</taxon>
        <taxon>Actinomycetes</taxon>
        <taxon>Pseudonocardiales</taxon>
        <taxon>Pseudonocardiaceae</taxon>
        <taxon>Lentzea</taxon>
    </lineage>
</organism>
<dbReference type="PANTHER" id="PTHR11748">
    <property type="entry name" value="D-LACTATE DEHYDROGENASE"/>
    <property type="match status" value="1"/>
</dbReference>
<dbReference type="RefSeq" id="WP_382370154.1">
    <property type="nucleotide sequence ID" value="NZ_JBHRZI010000010.1"/>
</dbReference>
<keyword evidence="3" id="KW-0274">FAD</keyword>
<feature type="domain" description="FAD-binding PCMH-type" evidence="5">
    <location>
        <begin position="35"/>
        <end position="217"/>
    </location>
</feature>
<dbReference type="InterPro" id="IPR016166">
    <property type="entry name" value="FAD-bd_PCMH"/>
</dbReference>
<name>A0ABV8BLB8_9PSEU</name>
<dbReference type="Gene3D" id="3.30.43.10">
    <property type="entry name" value="Uridine Diphospho-n-acetylenolpyruvylglucosamine Reductase, domain 2"/>
    <property type="match status" value="1"/>
</dbReference>
<dbReference type="InterPro" id="IPR016170">
    <property type="entry name" value="Cytok_DH_C_sf"/>
</dbReference>
<evidence type="ECO:0000256" key="3">
    <source>
        <dbReference type="ARBA" id="ARBA00022827"/>
    </source>
</evidence>
<dbReference type="PROSITE" id="PS51387">
    <property type="entry name" value="FAD_PCMH"/>
    <property type="match status" value="1"/>
</dbReference>
<evidence type="ECO:0000256" key="4">
    <source>
        <dbReference type="ARBA" id="ARBA00023002"/>
    </source>
</evidence>
<dbReference type="Gene3D" id="3.30.465.10">
    <property type="match status" value="1"/>
</dbReference>
<keyword evidence="7" id="KW-1185">Reference proteome</keyword>
<dbReference type="EMBL" id="JBHRZI010000010">
    <property type="protein sequence ID" value="MFC3891123.1"/>
    <property type="molecule type" value="Genomic_DNA"/>
</dbReference>